<dbReference type="RefSeq" id="WP_099306641.1">
    <property type="nucleotide sequence ID" value="NZ_PDVP01000006.1"/>
</dbReference>
<evidence type="ECO:0008006" key="4">
    <source>
        <dbReference type="Google" id="ProtNLM"/>
    </source>
</evidence>
<reference evidence="2 3" key="1">
    <citation type="submission" date="2017-10" db="EMBL/GenBank/DDBJ databases">
        <title>Sedimentibacterium mangrovi gen. nov., sp. nov., a novel member of family Phyllobacteriacea isolated from mangrove sediment.</title>
        <authorList>
            <person name="Liao H."/>
            <person name="Tian Y."/>
        </authorList>
    </citation>
    <scope>NUCLEOTIDE SEQUENCE [LARGE SCALE GENOMIC DNA]</scope>
    <source>
        <strain evidence="2 3">X9-2-2</strain>
    </source>
</reference>
<protein>
    <recommendedName>
        <fullName evidence="4">DUF2842 domain-containing protein</fullName>
    </recommendedName>
</protein>
<keyword evidence="1" id="KW-0472">Membrane</keyword>
<evidence type="ECO:0000313" key="3">
    <source>
        <dbReference type="Proteomes" id="UP000221168"/>
    </source>
</evidence>
<accession>A0A2G1QN31</accession>
<keyword evidence="1" id="KW-0812">Transmembrane</keyword>
<dbReference type="Pfam" id="PF11003">
    <property type="entry name" value="DUF2842"/>
    <property type="match status" value="1"/>
</dbReference>
<comment type="caution">
    <text evidence="2">The sequence shown here is derived from an EMBL/GenBank/DDBJ whole genome shotgun (WGS) entry which is preliminary data.</text>
</comment>
<sequence length="70" mass="7544">MPVRLKKLVGTVLLVLLVVVYALVATTIAAARLSESGPLVHLAYFLFTGILWVLPAMGIISWMAKPPKKG</sequence>
<feature type="transmembrane region" description="Helical" evidence="1">
    <location>
        <begin position="12"/>
        <end position="31"/>
    </location>
</feature>
<name>A0A2G1QN31_9HYPH</name>
<organism evidence="2 3">
    <name type="scientific">Zhengella mangrovi</name>
    <dbReference type="NCBI Taxonomy" id="1982044"/>
    <lineage>
        <taxon>Bacteria</taxon>
        <taxon>Pseudomonadati</taxon>
        <taxon>Pseudomonadota</taxon>
        <taxon>Alphaproteobacteria</taxon>
        <taxon>Hyphomicrobiales</taxon>
        <taxon>Notoacmeibacteraceae</taxon>
        <taxon>Zhengella</taxon>
    </lineage>
</organism>
<gene>
    <name evidence="2" type="ORF">CSC94_12295</name>
</gene>
<proteinExistence type="predicted"/>
<feature type="transmembrane region" description="Helical" evidence="1">
    <location>
        <begin position="43"/>
        <end position="64"/>
    </location>
</feature>
<keyword evidence="3" id="KW-1185">Reference proteome</keyword>
<evidence type="ECO:0000256" key="1">
    <source>
        <dbReference type="SAM" id="Phobius"/>
    </source>
</evidence>
<keyword evidence="1" id="KW-1133">Transmembrane helix</keyword>
<dbReference type="InterPro" id="IPR021265">
    <property type="entry name" value="DUF2842"/>
</dbReference>
<dbReference type="AlphaFoldDB" id="A0A2G1QN31"/>
<evidence type="ECO:0000313" key="2">
    <source>
        <dbReference type="EMBL" id="PHP66874.1"/>
    </source>
</evidence>
<dbReference type="OrthoDB" id="7510023at2"/>
<dbReference type="Proteomes" id="UP000221168">
    <property type="component" value="Unassembled WGS sequence"/>
</dbReference>
<dbReference type="EMBL" id="PDVP01000006">
    <property type="protein sequence ID" value="PHP66874.1"/>
    <property type="molecule type" value="Genomic_DNA"/>
</dbReference>